<proteinExistence type="predicted"/>
<dbReference type="AlphaFoldDB" id="A0A2A5T6G1"/>
<evidence type="ECO:0000313" key="2">
    <source>
        <dbReference type="EMBL" id="PCS23741.1"/>
    </source>
</evidence>
<evidence type="ECO:0000259" key="1">
    <source>
        <dbReference type="Pfam" id="PF13612"/>
    </source>
</evidence>
<dbReference type="Proteomes" id="UP000219020">
    <property type="component" value="Unassembled WGS sequence"/>
</dbReference>
<dbReference type="InterPro" id="IPR025668">
    <property type="entry name" value="Tnp_DDE_dom"/>
</dbReference>
<dbReference type="Pfam" id="PF13612">
    <property type="entry name" value="DDE_Tnp_1_3"/>
    <property type="match status" value="1"/>
</dbReference>
<accession>A0A2A5T6G1</accession>
<name>A0A2A5T6G1_9GAMM</name>
<sequence length="42" mass="4731">MGWFYGFKLHLIINDQGGIFSVKVTTINVDDKKSVSEISDDL</sequence>
<reference evidence="3" key="1">
    <citation type="submission" date="2017-04" db="EMBL/GenBank/DDBJ databases">
        <title>Genome evolution of the luminous symbionts of deep sea anglerfish.</title>
        <authorList>
            <person name="Hendry T.A."/>
        </authorList>
    </citation>
    <scope>NUCLEOTIDE SEQUENCE [LARGE SCALE GENOMIC DNA]</scope>
</reference>
<dbReference type="EMBL" id="NBYY01000009">
    <property type="protein sequence ID" value="PCS23741.1"/>
    <property type="molecule type" value="Genomic_DNA"/>
</dbReference>
<protein>
    <submittedName>
        <fullName evidence="2">Mobile element protein</fullName>
    </submittedName>
</protein>
<evidence type="ECO:0000313" key="3">
    <source>
        <dbReference type="Proteomes" id="UP000219020"/>
    </source>
</evidence>
<feature type="domain" description="Transposase DDE" evidence="1">
    <location>
        <begin position="1"/>
        <end position="42"/>
    </location>
</feature>
<organism evidence="2 3">
    <name type="scientific">Candidatus Enterovibrio escicola</name>
    <dbReference type="NCBI Taxonomy" id="1927127"/>
    <lineage>
        <taxon>Bacteria</taxon>
        <taxon>Pseudomonadati</taxon>
        <taxon>Pseudomonadota</taxon>
        <taxon>Gammaproteobacteria</taxon>
        <taxon>Vibrionales</taxon>
        <taxon>Vibrionaceae</taxon>
        <taxon>Enterovibrio</taxon>
    </lineage>
</organism>
<comment type="caution">
    <text evidence="2">The sequence shown here is derived from an EMBL/GenBank/DDBJ whole genome shotgun (WGS) entry which is preliminary data.</text>
</comment>
<keyword evidence="3" id="KW-1185">Reference proteome</keyword>
<gene>
    <name evidence="2" type="ORF">BTN49_0710</name>
</gene>
<dbReference type="RefSeq" id="WP_199399297.1">
    <property type="nucleotide sequence ID" value="NZ_RPGH01000003.1"/>
</dbReference>